<proteinExistence type="predicted"/>
<dbReference type="InterPro" id="IPR036465">
    <property type="entry name" value="vWFA_dom_sf"/>
</dbReference>
<keyword evidence="3" id="KW-1185">Reference proteome</keyword>
<protein>
    <recommendedName>
        <fullName evidence="1">Ku70/Ku80 N-terminal alpha/beta domain-containing protein</fullName>
    </recommendedName>
</protein>
<feature type="domain" description="Ku70/Ku80 N-terminal alpha/beta" evidence="1">
    <location>
        <begin position="2"/>
        <end position="100"/>
    </location>
</feature>
<name>A0A0J8AZ40_BETVV</name>
<dbReference type="EMBL" id="KQ097240">
    <property type="protein sequence ID" value="KMS93976.1"/>
    <property type="molecule type" value="Genomic_DNA"/>
</dbReference>
<dbReference type="Pfam" id="PF03731">
    <property type="entry name" value="Ku_N"/>
    <property type="match status" value="1"/>
</dbReference>
<dbReference type="Gene3D" id="3.40.50.410">
    <property type="entry name" value="von Willebrand factor, type A domain"/>
    <property type="match status" value="1"/>
</dbReference>
<dbReference type="SUPFAM" id="SSF53300">
    <property type="entry name" value="vWA-like"/>
    <property type="match status" value="1"/>
</dbReference>
<dbReference type="Gramene" id="KMS93976">
    <property type="protein sequence ID" value="KMS93976"/>
    <property type="gene ID" value="BVRB_026040"/>
</dbReference>
<dbReference type="AlphaFoldDB" id="A0A0J8AZ40"/>
<evidence type="ECO:0000259" key="1">
    <source>
        <dbReference type="Pfam" id="PF03731"/>
    </source>
</evidence>
<dbReference type="Proteomes" id="UP000035740">
    <property type="component" value="Unassembled WGS sequence"/>
</dbReference>
<organism evidence="2 3">
    <name type="scientific">Beta vulgaris subsp. vulgaris</name>
    <name type="common">Beet</name>
    <dbReference type="NCBI Taxonomy" id="3555"/>
    <lineage>
        <taxon>Eukaryota</taxon>
        <taxon>Viridiplantae</taxon>
        <taxon>Streptophyta</taxon>
        <taxon>Embryophyta</taxon>
        <taxon>Tracheophyta</taxon>
        <taxon>Spermatophyta</taxon>
        <taxon>Magnoliopsida</taxon>
        <taxon>eudicotyledons</taxon>
        <taxon>Gunneridae</taxon>
        <taxon>Pentapetalae</taxon>
        <taxon>Caryophyllales</taxon>
        <taxon>Chenopodiaceae</taxon>
        <taxon>Betoideae</taxon>
        <taxon>Beta</taxon>
    </lineage>
</organism>
<dbReference type="OrthoDB" id="3249161at2759"/>
<gene>
    <name evidence="2" type="ORF">BVRB_026040</name>
</gene>
<sequence length="141" mass="15874">MLFGAVKLKSVDRRVFILTNNDDPSHGDRILRSKAQKKLADLCEMDTLISVLPIRSPENVVAQFNLDKFFTQFIDEESENLDRMSVDTKRVQDLALRIALSTSPRRVLASTEFALDRKGEQTIAIDVLNSVPVLLSSQTLL</sequence>
<evidence type="ECO:0000313" key="2">
    <source>
        <dbReference type="EMBL" id="KMS93976.1"/>
    </source>
</evidence>
<accession>A0A0J8AZ40</accession>
<evidence type="ECO:0000313" key="3">
    <source>
        <dbReference type="Proteomes" id="UP000035740"/>
    </source>
</evidence>
<reference evidence="2 3" key="1">
    <citation type="journal article" date="2014" name="Nature">
        <title>The genome of the recently domesticated crop plant sugar beet (Beta vulgaris).</title>
        <authorList>
            <person name="Dohm J.C."/>
            <person name="Minoche A.E."/>
            <person name="Holtgrawe D."/>
            <person name="Capella-Gutierrez S."/>
            <person name="Zakrzewski F."/>
            <person name="Tafer H."/>
            <person name="Rupp O."/>
            <person name="Sorensen T.R."/>
            <person name="Stracke R."/>
            <person name="Reinhardt R."/>
            <person name="Goesmann A."/>
            <person name="Kraft T."/>
            <person name="Schulz B."/>
            <person name="Stadler P.F."/>
            <person name="Schmidt T."/>
            <person name="Gabaldon T."/>
            <person name="Lehrach H."/>
            <person name="Weisshaar B."/>
            <person name="Himmelbauer H."/>
        </authorList>
    </citation>
    <scope>NUCLEOTIDE SEQUENCE [LARGE SCALE GENOMIC DNA]</scope>
    <source>
        <tissue evidence="2">Taproot</tissue>
    </source>
</reference>
<dbReference type="InterPro" id="IPR005161">
    <property type="entry name" value="Ku_N"/>
</dbReference>